<dbReference type="InterPro" id="IPR011766">
    <property type="entry name" value="TPP_enzyme_TPP-bd"/>
</dbReference>
<dbReference type="Pfam" id="PF02775">
    <property type="entry name" value="TPP_enzyme_C"/>
    <property type="match status" value="1"/>
</dbReference>
<dbReference type="AlphaFoldDB" id="A0A382P5A0"/>
<evidence type="ECO:0000259" key="1">
    <source>
        <dbReference type="Pfam" id="PF02775"/>
    </source>
</evidence>
<name>A0A382P5A0_9ZZZZ</name>
<accession>A0A382P5A0</accession>
<dbReference type="GO" id="GO:0003824">
    <property type="term" value="F:catalytic activity"/>
    <property type="evidence" value="ECO:0007669"/>
    <property type="project" value="InterPro"/>
</dbReference>
<protein>
    <recommendedName>
        <fullName evidence="1">Thiamine pyrophosphate enzyme TPP-binding domain-containing protein</fullName>
    </recommendedName>
</protein>
<organism evidence="2">
    <name type="scientific">marine metagenome</name>
    <dbReference type="NCBI Taxonomy" id="408172"/>
    <lineage>
        <taxon>unclassified sequences</taxon>
        <taxon>metagenomes</taxon>
        <taxon>ecological metagenomes</taxon>
    </lineage>
</organism>
<feature type="domain" description="Thiamine pyrophosphate enzyme TPP-binding" evidence="1">
    <location>
        <begin position="18"/>
        <end position="70"/>
    </location>
</feature>
<dbReference type="SUPFAM" id="SSF52518">
    <property type="entry name" value="Thiamin diphosphate-binding fold (THDP-binding)"/>
    <property type="match status" value="1"/>
</dbReference>
<evidence type="ECO:0000313" key="2">
    <source>
        <dbReference type="EMBL" id="SVC67102.1"/>
    </source>
</evidence>
<dbReference type="GO" id="GO:0030976">
    <property type="term" value="F:thiamine pyrophosphate binding"/>
    <property type="evidence" value="ECO:0007669"/>
    <property type="project" value="InterPro"/>
</dbReference>
<sequence length="89" mass="9550">VAGFFGEAGGQMSDTGKYGGVVLDGMDPVKIADAFGMEGERVEDESDLNDAVRRGMGIVNEENRPYLLDVRLPLGLPEGGEAAKQYLMR</sequence>
<dbReference type="EMBL" id="UINC01104159">
    <property type="protein sequence ID" value="SVC67102.1"/>
    <property type="molecule type" value="Genomic_DNA"/>
</dbReference>
<feature type="non-terminal residue" evidence="2">
    <location>
        <position position="1"/>
    </location>
</feature>
<dbReference type="InterPro" id="IPR029061">
    <property type="entry name" value="THDP-binding"/>
</dbReference>
<gene>
    <name evidence="2" type="ORF">METZ01_LOCUS319956</name>
</gene>
<reference evidence="2" key="1">
    <citation type="submission" date="2018-05" db="EMBL/GenBank/DDBJ databases">
        <authorList>
            <person name="Lanie J.A."/>
            <person name="Ng W.-L."/>
            <person name="Kazmierczak K.M."/>
            <person name="Andrzejewski T.M."/>
            <person name="Davidsen T.M."/>
            <person name="Wayne K.J."/>
            <person name="Tettelin H."/>
            <person name="Glass J.I."/>
            <person name="Rusch D."/>
            <person name="Podicherti R."/>
            <person name="Tsui H.-C.T."/>
            <person name="Winkler M.E."/>
        </authorList>
    </citation>
    <scope>NUCLEOTIDE SEQUENCE</scope>
</reference>
<proteinExistence type="predicted"/>
<dbReference type="Gene3D" id="3.40.50.970">
    <property type="match status" value="1"/>
</dbReference>